<dbReference type="Pfam" id="PF09797">
    <property type="entry name" value="NatB_MDM20"/>
    <property type="match status" value="1"/>
</dbReference>
<evidence type="ECO:0000313" key="2">
    <source>
        <dbReference type="Proteomes" id="UP000039046"/>
    </source>
</evidence>
<protein>
    <recommendedName>
        <fullName evidence="3">N-acetyltransferase B complex, non-catalytic subunit</fullName>
    </recommendedName>
</protein>
<dbReference type="AlphaFoldDB" id="A0A0A1TG33"/>
<dbReference type="EMBL" id="CDHN01000006">
    <property type="protein sequence ID" value="CEJ93739.1"/>
    <property type="molecule type" value="Genomic_DNA"/>
</dbReference>
<proteinExistence type="predicted"/>
<dbReference type="Proteomes" id="UP000039046">
    <property type="component" value="Unassembled WGS sequence"/>
</dbReference>
<gene>
    <name evidence="1" type="ORF">VHEMI09310</name>
</gene>
<reference evidence="1 2" key="1">
    <citation type="journal article" date="2015" name="Genome Announc.">
        <title>Draft Genome Sequence and Gene Annotation of the Entomopathogenic Fungus Verticillium hemipterigenum.</title>
        <authorList>
            <person name="Horn F."/>
            <person name="Habel A."/>
            <person name="Scharf D.H."/>
            <person name="Dworschak J."/>
            <person name="Brakhage A.A."/>
            <person name="Guthke R."/>
            <person name="Hertweck C."/>
            <person name="Linde J."/>
        </authorList>
    </citation>
    <scope>NUCLEOTIDE SEQUENCE [LARGE SCALE GENOMIC DNA]</scope>
</reference>
<dbReference type="InterPro" id="IPR019183">
    <property type="entry name" value="NAA25_NatB_aux_su"/>
</dbReference>
<name>A0A0A1TG33_9HYPO</name>
<evidence type="ECO:0000313" key="1">
    <source>
        <dbReference type="EMBL" id="CEJ93739.1"/>
    </source>
</evidence>
<evidence type="ECO:0008006" key="3">
    <source>
        <dbReference type="Google" id="ProtNLM"/>
    </source>
</evidence>
<organism evidence="1 2">
    <name type="scientific">[Torrubiella] hemipterigena</name>
    <dbReference type="NCBI Taxonomy" id="1531966"/>
    <lineage>
        <taxon>Eukaryota</taxon>
        <taxon>Fungi</taxon>
        <taxon>Dikarya</taxon>
        <taxon>Ascomycota</taxon>
        <taxon>Pezizomycotina</taxon>
        <taxon>Sordariomycetes</taxon>
        <taxon>Hypocreomycetidae</taxon>
        <taxon>Hypocreales</taxon>
        <taxon>Clavicipitaceae</taxon>
        <taxon>Clavicipitaceae incertae sedis</taxon>
        <taxon>'Torrubiella' clade</taxon>
    </lineage>
</organism>
<dbReference type="HOGENOM" id="CLU_012285_1_0_1"/>
<dbReference type="STRING" id="1531966.A0A0A1TG33"/>
<accession>A0A0A1TG33</accession>
<keyword evidence="2" id="KW-1185">Reference proteome</keyword>
<dbReference type="OrthoDB" id="1874341at2759"/>
<sequence>MYREQTPRLKNGVDIQLQTAFQDGNWPSVIRLAEKRAKTSGDEYYQVVKLCAESRLDDPTAKLAALTAVYQYVKDGTILKDADGIDLLEWSTKELLPESEFASTIGVLRARAAKASPKDHTGVAKCLESCLLHWDLVNAQQIAALMDRSFPQYRDYMFWNIVITHMLSTSSQIASEKRKLYGTLAQKQIERAAQLSEQAKEAGSDLPARGIKTEQEILLLYQIIDTHGTEDDYQKLIKSPLFNPVAQFHMGRTELLTVVANRYRSQGKWDDLFEVCESCLSSVDEKKQISMLASDWAIWKLYLEAASHIKATKDIEGKVRQLLLNVIKSDNVKPIYRRNILLARVLAAFVLDSADASDVVDSEPSSVRFKELLAYVDDQAESPACFDDVKLWVEALDVDAIQYLANEHLTKSGAGSSRKQLLALKFQHLLASGPYAASEKSPNRRSILTSSIDLYKSITSSNKDLSSSDQEITAELSILMVFCLVDLALPEPQYEITQRTSDSSQLLLQALIILDRQLIVTPKHSQVSLIAFQLHMLFGSSYEAIQIWEPLAVKRTILDSLGPLFYDRVSTVSPSFASSEDHIGWDMISSIRGHYETSLKLRMPRRLIDAFQGGNYCSVMGVARYIDNLRYGCTRTISLVEEARGERFFGRTYGEIFDDPRYTEITDAMDLAVATDFGSFPSLFFSGTNPIHKRLALGPHVTSTRMHLARLSEAFHDALGYRPPTLYKAAAGSSHEETYILETVTGLANSLARFLPDTAEKCTVAEQEHYDLLSVLCSVLTLSVSKSEAFLAVFPQLAEAVKATLEGQSERVTLAANATPVDGAIWRLRSLHEVGMLRDSTAAVRETTTWLINYNNRMKEKDRSGQSNLPKEVLAGLNSMRETADKIAKKGSRWAPDLKQSLSVLRPDLKAFIGGGEYGKDVCELVGNDRGLERLISSWNKNISKWQGVVWE</sequence>